<protein>
    <submittedName>
        <fullName evidence="3">Endonuclease/exonuclease/phosphatase family protein</fullName>
    </submittedName>
</protein>
<dbReference type="InterPro" id="IPR005135">
    <property type="entry name" value="Endo/exonuclease/phosphatase"/>
</dbReference>
<sequence length="279" mass="30600">MRKLPTRLLATFAGLLMVLPTAADASSRGSDRTDKPGQPLKVLTYNIHHGAGTDGVLDLERIAKVIENSGADLVGLQEVDNHWSERSNWVNQPAWFAARLNMHYAYAANLDLPPLHPGEPRRQYGTAVFSKNPIKDFKNTLLPLYPTGEQRGLSVAAIKIRGVYLRLANTHLTSNNNAERLEQAKKVVELLDDSKIPTILVGDLNARPTAPEMATLTKVWRDTWAEVGVGPGYTIEADNPTGRIDYLLHTRQGVEPLSSAVITTNGSDHLPVVATFTLN</sequence>
<keyword evidence="3" id="KW-0540">Nuclease</keyword>
<dbReference type="SUPFAM" id="SSF56219">
    <property type="entry name" value="DNase I-like"/>
    <property type="match status" value="1"/>
</dbReference>
<feature type="chain" id="PRO_5046963999" evidence="1">
    <location>
        <begin position="26"/>
        <end position="279"/>
    </location>
</feature>
<evidence type="ECO:0000256" key="1">
    <source>
        <dbReference type="SAM" id="SignalP"/>
    </source>
</evidence>
<dbReference type="InterPro" id="IPR051916">
    <property type="entry name" value="GPI-anchor_lipid_remodeler"/>
</dbReference>
<evidence type="ECO:0000313" key="4">
    <source>
        <dbReference type="Proteomes" id="UP001500542"/>
    </source>
</evidence>
<evidence type="ECO:0000313" key="3">
    <source>
        <dbReference type="EMBL" id="GAA0951180.1"/>
    </source>
</evidence>
<feature type="signal peptide" evidence="1">
    <location>
        <begin position="1"/>
        <end position="25"/>
    </location>
</feature>
<name>A0ABN1R3T2_9ACTN</name>
<dbReference type="Pfam" id="PF03372">
    <property type="entry name" value="Exo_endo_phos"/>
    <property type="match status" value="1"/>
</dbReference>
<keyword evidence="3" id="KW-0378">Hydrolase</keyword>
<keyword evidence="4" id="KW-1185">Reference proteome</keyword>
<reference evidence="3 4" key="1">
    <citation type="journal article" date="2019" name="Int. J. Syst. Evol. Microbiol.">
        <title>The Global Catalogue of Microorganisms (GCM) 10K type strain sequencing project: providing services to taxonomists for standard genome sequencing and annotation.</title>
        <authorList>
            <consortium name="The Broad Institute Genomics Platform"/>
            <consortium name="The Broad Institute Genome Sequencing Center for Infectious Disease"/>
            <person name="Wu L."/>
            <person name="Ma J."/>
        </authorList>
    </citation>
    <scope>NUCLEOTIDE SEQUENCE [LARGE SCALE GENOMIC DNA]</scope>
    <source>
        <strain evidence="3 4">JCM 10977</strain>
    </source>
</reference>
<dbReference type="EMBL" id="BAAAHK010000013">
    <property type="protein sequence ID" value="GAA0951180.1"/>
    <property type="molecule type" value="Genomic_DNA"/>
</dbReference>
<keyword evidence="3" id="KW-0255">Endonuclease</keyword>
<organism evidence="3 4">
    <name type="scientific">Kribbella koreensis</name>
    <dbReference type="NCBI Taxonomy" id="57909"/>
    <lineage>
        <taxon>Bacteria</taxon>
        <taxon>Bacillati</taxon>
        <taxon>Actinomycetota</taxon>
        <taxon>Actinomycetes</taxon>
        <taxon>Propionibacteriales</taxon>
        <taxon>Kribbellaceae</taxon>
        <taxon>Kribbella</taxon>
    </lineage>
</organism>
<keyword evidence="1" id="KW-0732">Signal</keyword>
<proteinExistence type="predicted"/>
<accession>A0ABN1R3T2</accession>
<dbReference type="PANTHER" id="PTHR14859">
    <property type="entry name" value="CALCOFLUOR WHITE HYPERSENSITIVE PROTEIN PRECURSOR"/>
    <property type="match status" value="1"/>
</dbReference>
<dbReference type="GO" id="GO:0004519">
    <property type="term" value="F:endonuclease activity"/>
    <property type="evidence" value="ECO:0007669"/>
    <property type="project" value="UniProtKB-KW"/>
</dbReference>
<comment type="caution">
    <text evidence="3">The sequence shown here is derived from an EMBL/GenBank/DDBJ whole genome shotgun (WGS) entry which is preliminary data.</text>
</comment>
<dbReference type="PANTHER" id="PTHR14859:SF15">
    <property type="entry name" value="ENDONUCLEASE_EXONUCLEASE_PHOSPHATASE DOMAIN-CONTAINING PROTEIN"/>
    <property type="match status" value="1"/>
</dbReference>
<feature type="domain" description="Endonuclease/exonuclease/phosphatase" evidence="2">
    <location>
        <begin position="43"/>
        <end position="269"/>
    </location>
</feature>
<evidence type="ECO:0000259" key="2">
    <source>
        <dbReference type="Pfam" id="PF03372"/>
    </source>
</evidence>
<dbReference type="InterPro" id="IPR036691">
    <property type="entry name" value="Endo/exonu/phosph_ase_sf"/>
</dbReference>
<dbReference type="Gene3D" id="3.60.10.10">
    <property type="entry name" value="Endonuclease/exonuclease/phosphatase"/>
    <property type="match status" value="1"/>
</dbReference>
<gene>
    <name evidence="3" type="ORF">GCM10009554_52190</name>
</gene>
<dbReference type="RefSeq" id="WP_343975393.1">
    <property type="nucleotide sequence ID" value="NZ_BAAAHK010000013.1"/>
</dbReference>
<dbReference type="Proteomes" id="UP001500542">
    <property type="component" value="Unassembled WGS sequence"/>
</dbReference>